<dbReference type="InterPro" id="IPR006119">
    <property type="entry name" value="Resolv_N"/>
</dbReference>
<dbReference type="PROSITE" id="PS51736">
    <property type="entry name" value="RECOMBINASES_3"/>
    <property type="match status" value="1"/>
</dbReference>
<keyword evidence="2" id="KW-0229">DNA integration</keyword>
<dbReference type="CDD" id="cd03768">
    <property type="entry name" value="SR_ResInv"/>
    <property type="match status" value="1"/>
</dbReference>
<dbReference type="PROSITE" id="PS00397">
    <property type="entry name" value="RECOMBINASES_1"/>
    <property type="match status" value="1"/>
</dbReference>
<feature type="domain" description="Resolvase/invertase-type recombinase catalytic" evidence="9">
    <location>
        <begin position="2"/>
        <end position="135"/>
    </location>
</feature>
<reference evidence="10 11" key="1">
    <citation type="submission" date="2017-04" db="EMBL/GenBank/DDBJ databases">
        <authorList>
            <person name="Afonso C.L."/>
            <person name="Miller P.J."/>
            <person name="Scott M.A."/>
            <person name="Spackman E."/>
            <person name="Goraichik I."/>
            <person name="Dimitrov K.M."/>
            <person name="Suarez D.L."/>
            <person name="Swayne D.E."/>
        </authorList>
    </citation>
    <scope>NUCLEOTIDE SEQUENCE [LARGE SCALE GENOMIC DNA]</scope>
    <source>
        <strain evidence="10 11">A2P</strain>
    </source>
</reference>
<dbReference type="AlphaFoldDB" id="A0A1X7F0N7"/>
<dbReference type="OrthoDB" id="9800103at2"/>
<evidence type="ECO:0000256" key="6">
    <source>
        <dbReference type="PIRSR" id="PIRSR606118-50"/>
    </source>
</evidence>
<dbReference type="GO" id="GO:0015074">
    <property type="term" value="P:DNA integration"/>
    <property type="evidence" value="ECO:0007669"/>
    <property type="project" value="UniProtKB-KW"/>
</dbReference>
<comment type="similarity">
    <text evidence="1">Belongs to the site-specific recombinase resolvase family.</text>
</comment>
<feature type="compositionally biased region" description="Low complexity" evidence="8">
    <location>
        <begin position="297"/>
        <end position="316"/>
    </location>
</feature>
<dbReference type="InterPro" id="IPR050639">
    <property type="entry name" value="SSR_resolvase"/>
</dbReference>
<evidence type="ECO:0000313" key="11">
    <source>
        <dbReference type="Proteomes" id="UP000192936"/>
    </source>
</evidence>
<dbReference type="SUPFAM" id="SSF53041">
    <property type="entry name" value="Resolvase-like"/>
    <property type="match status" value="1"/>
</dbReference>
<sequence length="327" mass="35381">MALIGYARVSTDDQTTAAQIDALRAAGCATIFEEKASGASRARPELARTLAGLTRGDTLVIWKLDRLGRSLAHLLEVIEDLRGRGCHFRCLTSPIDTASPHGTLVLQMLGAVAEYERSLIRERTKAGLKAAKARGRVGGNPKLKQGDTAMARRLAERQRQLYLLELTRTAEEWLPTVRRLRLAHSPARSWAAVTRAVNARLPPGRHWTAERLRRAVRAFVEEGLAERALLDKAPAVRGDDRLMVLVAGIARANPTLSLRAIGAQLEAMRETTPRGGHSWAAASVKNLLDRARAQGLLPAGPASPAAPADASSAGLPETVRPPRRTRG</sequence>
<dbReference type="InterPro" id="IPR036162">
    <property type="entry name" value="Resolvase-like_N_sf"/>
</dbReference>
<name>A0A1X7F0N7_9PROT</name>
<evidence type="ECO:0000256" key="8">
    <source>
        <dbReference type="SAM" id="MobiDB-lite"/>
    </source>
</evidence>
<evidence type="ECO:0000256" key="3">
    <source>
        <dbReference type="ARBA" id="ARBA00023100"/>
    </source>
</evidence>
<evidence type="ECO:0000256" key="2">
    <source>
        <dbReference type="ARBA" id="ARBA00022908"/>
    </source>
</evidence>
<dbReference type="STRING" id="286727.SAMN02982917_2258"/>
<evidence type="ECO:0000313" key="10">
    <source>
        <dbReference type="EMBL" id="SMF43781.1"/>
    </source>
</evidence>
<dbReference type="Pfam" id="PF00239">
    <property type="entry name" value="Resolvase"/>
    <property type="match status" value="1"/>
</dbReference>
<feature type="active site" description="O-(5'-phospho-DNA)-serine intermediate" evidence="6 7">
    <location>
        <position position="10"/>
    </location>
</feature>
<evidence type="ECO:0000256" key="1">
    <source>
        <dbReference type="ARBA" id="ARBA00009913"/>
    </source>
</evidence>
<dbReference type="PANTHER" id="PTHR30461:SF2">
    <property type="entry name" value="SERINE RECOMBINASE PINE-RELATED"/>
    <property type="match status" value="1"/>
</dbReference>
<dbReference type="GO" id="GO:0000150">
    <property type="term" value="F:DNA strand exchange activity"/>
    <property type="evidence" value="ECO:0007669"/>
    <property type="project" value="UniProtKB-KW"/>
</dbReference>
<dbReference type="EMBL" id="FXAK01000004">
    <property type="protein sequence ID" value="SMF43781.1"/>
    <property type="molecule type" value="Genomic_DNA"/>
</dbReference>
<dbReference type="SMART" id="SM00857">
    <property type="entry name" value="Resolvase"/>
    <property type="match status" value="1"/>
</dbReference>
<keyword evidence="5" id="KW-0233">DNA recombination</keyword>
<dbReference type="FunFam" id="3.40.50.1390:FF:000001">
    <property type="entry name" value="DNA recombinase"/>
    <property type="match status" value="1"/>
</dbReference>
<proteinExistence type="inferred from homology"/>
<organism evidence="10 11">
    <name type="scientific">Azospirillum oryzae</name>
    <dbReference type="NCBI Taxonomy" id="286727"/>
    <lineage>
        <taxon>Bacteria</taxon>
        <taxon>Pseudomonadati</taxon>
        <taxon>Pseudomonadota</taxon>
        <taxon>Alphaproteobacteria</taxon>
        <taxon>Rhodospirillales</taxon>
        <taxon>Azospirillaceae</taxon>
        <taxon>Azospirillum</taxon>
    </lineage>
</organism>
<dbReference type="Gene3D" id="3.40.50.1390">
    <property type="entry name" value="Resolvase, N-terminal catalytic domain"/>
    <property type="match status" value="1"/>
</dbReference>
<dbReference type="InterPro" id="IPR006118">
    <property type="entry name" value="Recombinase_CS"/>
</dbReference>
<evidence type="ECO:0000259" key="9">
    <source>
        <dbReference type="PROSITE" id="PS51736"/>
    </source>
</evidence>
<dbReference type="PANTHER" id="PTHR30461">
    <property type="entry name" value="DNA-INVERTASE FROM LAMBDOID PROPHAGE"/>
    <property type="match status" value="1"/>
</dbReference>
<keyword evidence="3" id="KW-0230">DNA invertase</keyword>
<dbReference type="Proteomes" id="UP000192936">
    <property type="component" value="Unassembled WGS sequence"/>
</dbReference>
<feature type="region of interest" description="Disordered" evidence="8">
    <location>
        <begin position="297"/>
        <end position="327"/>
    </location>
</feature>
<evidence type="ECO:0000256" key="7">
    <source>
        <dbReference type="PROSITE-ProRule" id="PRU10137"/>
    </source>
</evidence>
<dbReference type="RefSeq" id="WP_143266530.1">
    <property type="nucleotide sequence ID" value="NZ_FXAK01000004.1"/>
</dbReference>
<evidence type="ECO:0000256" key="5">
    <source>
        <dbReference type="ARBA" id="ARBA00023172"/>
    </source>
</evidence>
<keyword evidence="4" id="KW-0238">DNA-binding</keyword>
<gene>
    <name evidence="10" type="ORF">SAMN02982917_2258</name>
</gene>
<protein>
    <submittedName>
        <fullName evidence="10">Site-specific DNA recombinase</fullName>
    </submittedName>
</protein>
<evidence type="ECO:0000256" key="4">
    <source>
        <dbReference type="ARBA" id="ARBA00023125"/>
    </source>
</evidence>
<accession>A0A1X7F0N7</accession>
<dbReference type="GO" id="GO:0003677">
    <property type="term" value="F:DNA binding"/>
    <property type="evidence" value="ECO:0007669"/>
    <property type="project" value="UniProtKB-KW"/>
</dbReference>
<dbReference type="PROSITE" id="PS00398">
    <property type="entry name" value="RECOMBINASES_2"/>
    <property type="match status" value="1"/>
</dbReference>